<reference evidence="2" key="1">
    <citation type="journal article" date="2021" name="BMC Genomics">
        <title>Chromosome-level genome assembly and manually-curated proteome of model necrotroph Parastagonospora nodorum Sn15 reveals a genome-wide trove of candidate effector homologs, and redundancy of virulence-related functions within an accessory chromosome.</title>
        <authorList>
            <person name="Bertazzoni S."/>
            <person name="Jones D.A.B."/>
            <person name="Phan H.T."/>
            <person name="Tan K.-C."/>
            <person name="Hane J.K."/>
        </authorList>
    </citation>
    <scope>NUCLEOTIDE SEQUENCE [LARGE SCALE GENOMIC DNA]</scope>
    <source>
        <strain evidence="2">SN15 / ATCC MYA-4574 / FGSC 10173)</strain>
    </source>
</reference>
<sequence>MSTNALENQSTVTVETEYLENSADETVPGIKSGVRLDINAAKPEPRFRDGAQVHMSEKIGSTRMKGSYQISKSRFSGSKGYTEYQLLEPLTQSLHNKGAWYREKDLKQGS</sequence>
<name>A0A7U2I4W0_PHANO</name>
<keyword evidence="2" id="KW-1185">Reference proteome</keyword>
<organism evidence="1 2">
    <name type="scientific">Phaeosphaeria nodorum (strain SN15 / ATCC MYA-4574 / FGSC 10173)</name>
    <name type="common">Glume blotch fungus</name>
    <name type="synonym">Parastagonospora nodorum</name>
    <dbReference type="NCBI Taxonomy" id="321614"/>
    <lineage>
        <taxon>Eukaryota</taxon>
        <taxon>Fungi</taxon>
        <taxon>Dikarya</taxon>
        <taxon>Ascomycota</taxon>
        <taxon>Pezizomycotina</taxon>
        <taxon>Dothideomycetes</taxon>
        <taxon>Pleosporomycetidae</taxon>
        <taxon>Pleosporales</taxon>
        <taxon>Pleosporineae</taxon>
        <taxon>Phaeosphaeriaceae</taxon>
        <taxon>Parastagonospora</taxon>
    </lineage>
</organism>
<dbReference type="Proteomes" id="UP000663193">
    <property type="component" value="Chromosome 12"/>
</dbReference>
<proteinExistence type="predicted"/>
<dbReference type="RefSeq" id="XP_001804663.1">
    <property type="nucleotide sequence ID" value="XM_001804611.1"/>
</dbReference>
<dbReference type="AlphaFoldDB" id="A0A7U2I4W0"/>
<dbReference type="KEGG" id="pno:SNOG_14479"/>
<dbReference type="VEuPathDB" id="FungiDB:JI435_144790"/>
<evidence type="ECO:0000313" key="2">
    <source>
        <dbReference type="Proteomes" id="UP000663193"/>
    </source>
</evidence>
<protein>
    <submittedName>
        <fullName evidence="1">Uncharacterized protein</fullName>
    </submittedName>
</protein>
<dbReference type="OrthoDB" id="3913514at2759"/>
<dbReference type="EMBL" id="CP069034">
    <property type="protein sequence ID" value="QRD01774.1"/>
    <property type="molecule type" value="Genomic_DNA"/>
</dbReference>
<dbReference type="OMA" id="EGVWIRE"/>
<gene>
    <name evidence="1" type="ORF">JI435_144790</name>
</gene>
<accession>A0A7U2I4W0</accession>
<evidence type="ECO:0000313" key="1">
    <source>
        <dbReference type="EMBL" id="QRD01774.1"/>
    </source>
</evidence>